<reference evidence="2 3" key="1">
    <citation type="submission" date="2018-09" db="EMBL/GenBank/DDBJ databases">
        <title>The draft genome of Acinetobacter sp. strains.</title>
        <authorList>
            <person name="Qin J."/>
            <person name="Feng Y."/>
            <person name="Zong Z."/>
        </authorList>
    </citation>
    <scope>NUCLEOTIDE SEQUENCE [LARGE SCALE GENOMIC DNA]</scope>
    <source>
        <strain evidence="2 3">WCHAc060005</strain>
    </source>
</reference>
<comment type="caution">
    <text evidence="2">The sequence shown here is derived from an EMBL/GenBank/DDBJ whole genome shotgun (WGS) entry which is preliminary data.</text>
</comment>
<evidence type="ECO:0000256" key="1">
    <source>
        <dbReference type="SAM" id="Phobius"/>
    </source>
</evidence>
<feature type="transmembrane region" description="Helical" evidence="1">
    <location>
        <begin position="102"/>
        <end position="125"/>
    </location>
</feature>
<keyword evidence="3" id="KW-1185">Reference proteome</keyword>
<name>A0ABX9U1X2_9GAMM</name>
<dbReference type="EMBL" id="RCHC01000001">
    <property type="protein sequence ID" value="RLL24587.1"/>
    <property type="molecule type" value="Genomic_DNA"/>
</dbReference>
<feature type="transmembrane region" description="Helical" evidence="1">
    <location>
        <begin position="79"/>
        <end position="96"/>
    </location>
</feature>
<evidence type="ECO:0000313" key="2">
    <source>
        <dbReference type="EMBL" id="RLL24587.1"/>
    </source>
</evidence>
<dbReference type="Proteomes" id="UP000280271">
    <property type="component" value="Unassembled WGS sequence"/>
</dbReference>
<dbReference type="RefSeq" id="WP_120374693.1">
    <property type="nucleotide sequence ID" value="NZ_RCHC01000001.1"/>
</dbReference>
<evidence type="ECO:0000313" key="3">
    <source>
        <dbReference type="Proteomes" id="UP000280271"/>
    </source>
</evidence>
<keyword evidence="1" id="KW-1133">Transmembrane helix</keyword>
<proteinExistence type="predicted"/>
<keyword evidence="1" id="KW-0812">Transmembrane</keyword>
<keyword evidence="1" id="KW-0472">Membrane</keyword>
<sequence length="191" mass="21830">MKRIRSIPVTDYSAQLGDYPVSFVLTACFIPSDSEVKAVAFSEAEDGSFVVSAIQHNELLYLNPFLHDRAIDLPSAFPLYWWHWVAGAGWGLVHLLDMGSTLLGTLLGSFVIIGVLCICSGYIELKAAFDERKMWRRHILNIYDLPEYLEDRIFQRKWRHQGMVGGVDLLKLKENLNQSSSWKDRIGLKRK</sequence>
<accession>A0ABX9U1X2</accession>
<organism evidence="2 3">
    <name type="scientific">Acinetobacter chengduensis</name>
    <dbReference type="NCBI Taxonomy" id="2420890"/>
    <lineage>
        <taxon>Bacteria</taxon>
        <taxon>Pseudomonadati</taxon>
        <taxon>Pseudomonadota</taxon>
        <taxon>Gammaproteobacteria</taxon>
        <taxon>Moraxellales</taxon>
        <taxon>Moraxellaceae</taxon>
        <taxon>Acinetobacter</taxon>
    </lineage>
</organism>
<gene>
    <name evidence="2" type="ORF">D9K81_00965</name>
</gene>
<protein>
    <submittedName>
        <fullName evidence="2">Uncharacterized protein</fullName>
    </submittedName>
</protein>